<protein>
    <submittedName>
        <fullName evidence="3">Putative membrane protein</fullName>
    </submittedName>
</protein>
<dbReference type="Proteomes" id="UP000294743">
    <property type="component" value="Unassembled WGS sequence"/>
</dbReference>
<feature type="domain" description="DUF1648" evidence="2">
    <location>
        <begin position="14"/>
        <end position="53"/>
    </location>
</feature>
<feature type="transmembrane region" description="Helical" evidence="1">
    <location>
        <begin position="9"/>
        <end position="27"/>
    </location>
</feature>
<gene>
    <name evidence="3" type="ORF">EDD63_10620</name>
</gene>
<keyword evidence="1" id="KW-0472">Membrane</keyword>
<feature type="transmembrane region" description="Helical" evidence="1">
    <location>
        <begin position="115"/>
        <end position="135"/>
    </location>
</feature>
<dbReference type="PANTHER" id="PTHR37810">
    <property type="entry name" value="IMMUNITY PROTEIN SDPI"/>
    <property type="match status" value="1"/>
</dbReference>
<dbReference type="InterPro" id="IPR012867">
    <property type="entry name" value="DUF1648"/>
</dbReference>
<feature type="transmembrane region" description="Helical" evidence="1">
    <location>
        <begin position="90"/>
        <end position="109"/>
    </location>
</feature>
<comment type="caution">
    <text evidence="3">The sequence shown here is derived from an EMBL/GenBank/DDBJ whole genome shotgun (WGS) entry which is preliminary data.</text>
</comment>
<feature type="transmembrane region" description="Helical" evidence="1">
    <location>
        <begin position="51"/>
        <end position="70"/>
    </location>
</feature>
<sequence>MKTFNKKSCIISLLLYVIPLTIILFTYNNLPASIPRHWDVNGEVDGWMDKSFIYIEVFGMLAFHLVLLFIQRILPDKHGTKNSKLANLMFYYFMPVLTTIIVGASILSIYSKPQIISTIVFIFIGLLFMVIGNYLPKIRHNYWLGIKLPWTLASPINWEKTHRFAGPIWVISGLFIVILGIISIFLDSDVSVFIIIMLIIIFADVLIPSIYSYKQYKIESNN</sequence>
<feature type="transmembrane region" description="Helical" evidence="1">
    <location>
        <begin position="192"/>
        <end position="213"/>
    </location>
</feature>
<dbReference type="EMBL" id="SODD01000006">
    <property type="protein sequence ID" value="TDW25079.1"/>
    <property type="molecule type" value="Genomic_DNA"/>
</dbReference>
<evidence type="ECO:0000313" key="3">
    <source>
        <dbReference type="EMBL" id="TDW25079.1"/>
    </source>
</evidence>
<feature type="transmembrane region" description="Helical" evidence="1">
    <location>
        <begin position="164"/>
        <end position="186"/>
    </location>
</feature>
<dbReference type="GO" id="GO:0009636">
    <property type="term" value="P:response to toxic substance"/>
    <property type="evidence" value="ECO:0007669"/>
    <property type="project" value="TreeGrafter"/>
</dbReference>
<dbReference type="PANTHER" id="PTHR37810:SF5">
    <property type="entry name" value="IMMUNITY PROTEIN SDPI"/>
    <property type="match status" value="1"/>
</dbReference>
<proteinExistence type="predicted"/>
<evidence type="ECO:0000313" key="4">
    <source>
        <dbReference type="Proteomes" id="UP000294743"/>
    </source>
</evidence>
<dbReference type="InterPro" id="IPR025962">
    <property type="entry name" value="SdpI/YhfL"/>
</dbReference>
<accession>A0A4R8A3C4</accession>
<dbReference type="InterPro" id="IPR026272">
    <property type="entry name" value="SdpI"/>
</dbReference>
<dbReference type="Pfam" id="PF07853">
    <property type="entry name" value="DUF1648"/>
    <property type="match status" value="1"/>
</dbReference>
<dbReference type="Pfam" id="PF13630">
    <property type="entry name" value="SdpI"/>
    <property type="match status" value="1"/>
</dbReference>
<reference evidence="3 4" key="1">
    <citation type="submission" date="2019-03" db="EMBL/GenBank/DDBJ databases">
        <title>Genomic Encyclopedia of Type Strains, Phase IV (KMG-IV): sequencing the most valuable type-strain genomes for metagenomic binning, comparative biology and taxonomic classification.</title>
        <authorList>
            <person name="Goeker M."/>
        </authorList>
    </citation>
    <scope>NUCLEOTIDE SEQUENCE [LARGE SCALE GENOMIC DNA]</scope>
    <source>
        <strain evidence="3 4">DSM 28867</strain>
    </source>
</reference>
<evidence type="ECO:0000256" key="1">
    <source>
        <dbReference type="SAM" id="Phobius"/>
    </source>
</evidence>
<dbReference type="AlphaFoldDB" id="A0A4R8A3C4"/>
<name>A0A4R8A3C4_9FIRM</name>
<keyword evidence="1" id="KW-1133">Transmembrane helix</keyword>
<evidence type="ECO:0000259" key="2">
    <source>
        <dbReference type="Pfam" id="PF07853"/>
    </source>
</evidence>
<keyword evidence="1" id="KW-0812">Transmembrane</keyword>
<dbReference type="PIRSF" id="PIRSF038959">
    <property type="entry name" value="SdpI"/>
    <property type="match status" value="1"/>
</dbReference>
<organism evidence="3 4">
    <name type="scientific">Breznakia blatticola</name>
    <dbReference type="NCBI Taxonomy" id="1754012"/>
    <lineage>
        <taxon>Bacteria</taxon>
        <taxon>Bacillati</taxon>
        <taxon>Bacillota</taxon>
        <taxon>Erysipelotrichia</taxon>
        <taxon>Erysipelotrichales</taxon>
        <taxon>Erysipelotrichaceae</taxon>
        <taxon>Breznakia</taxon>
    </lineage>
</organism>
<keyword evidence="4" id="KW-1185">Reference proteome</keyword>
<dbReference type="RefSeq" id="WP_166667526.1">
    <property type="nucleotide sequence ID" value="NZ_SODD01000006.1"/>
</dbReference>